<comment type="caution">
    <text evidence="2">The sequence shown here is derived from an EMBL/GenBank/DDBJ whole genome shotgun (WGS) entry which is preliminary data.</text>
</comment>
<dbReference type="Proteomes" id="UP000003635">
    <property type="component" value="Unassembled WGS sequence"/>
</dbReference>
<name>Q2CGR1_OCEGH</name>
<dbReference type="HOGENOM" id="CLU_053002_3_1_5"/>
<dbReference type="eggNOG" id="COG4126">
    <property type="taxonomic scope" value="Bacteria"/>
</dbReference>
<evidence type="ECO:0000313" key="2">
    <source>
        <dbReference type="EMBL" id="EAR51874.1"/>
    </source>
</evidence>
<accession>Q2CGR1</accession>
<dbReference type="InterPro" id="IPR015942">
    <property type="entry name" value="Asp/Glu/hydantoin_racemase"/>
</dbReference>
<dbReference type="STRING" id="314256.OG2516_16274"/>
<proteinExistence type="inferred from homology"/>
<dbReference type="AlphaFoldDB" id="Q2CGR1"/>
<dbReference type="OrthoDB" id="9791723at2"/>
<dbReference type="EMBL" id="AAOT01000008">
    <property type="protein sequence ID" value="EAR51874.1"/>
    <property type="molecule type" value="Genomic_DNA"/>
</dbReference>
<comment type="similarity">
    <text evidence="1">Belongs to the HyuE racemase family.</text>
</comment>
<evidence type="ECO:0000256" key="1">
    <source>
        <dbReference type="ARBA" id="ARBA00038414"/>
    </source>
</evidence>
<dbReference type="Pfam" id="PF01177">
    <property type="entry name" value="Asp_Glu_race"/>
    <property type="match status" value="1"/>
</dbReference>
<dbReference type="GO" id="GO:0047661">
    <property type="term" value="F:amino-acid racemase activity"/>
    <property type="evidence" value="ECO:0007669"/>
    <property type="project" value="InterPro"/>
</dbReference>
<reference evidence="2 3" key="1">
    <citation type="journal article" date="2010" name="J. Bacteriol.">
        <title>Genome sequences of Oceanicola granulosus HTCC2516(T) and Oceanicola batsensis HTCC2597(TDelta).</title>
        <authorList>
            <person name="Thrash J.C."/>
            <person name="Cho J.C."/>
            <person name="Vergin K.L."/>
            <person name="Giovannoni S.J."/>
        </authorList>
    </citation>
    <scope>NUCLEOTIDE SEQUENCE [LARGE SCALE GENOMIC DNA]</scope>
    <source>
        <strain evidence="3">ATCC BAA-861 / DSM 15982 / KCTC 12143 / HTCC2516</strain>
    </source>
</reference>
<dbReference type="InterPro" id="IPR053714">
    <property type="entry name" value="Iso_Racemase_Enz_sf"/>
</dbReference>
<protein>
    <submittedName>
        <fullName evidence="2">Hydantoin racemase</fullName>
    </submittedName>
</protein>
<dbReference type="PANTHER" id="PTHR28047">
    <property type="entry name" value="PROTEIN DCG1"/>
    <property type="match status" value="1"/>
</dbReference>
<evidence type="ECO:0000313" key="3">
    <source>
        <dbReference type="Proteomes" id="UP000003635"/>
    </source>
</evidence>
<dbReference type="InterPro" id="IPR052186">
    <property type="entry name" value="Hydantoin_racemase-like"/>
</dbReference>
<sequence length="271" mass="29580">MVKIMYLSPVAHRAGHDDLFADMARDYKLPGTEVHVTSLPEGVGRFEHIEYRSFEGMVTAGIIRATRAAAREGFDALVIGCFYDTALAEAREVSGEMIVTAPCAASCEIAASLSNRFGVIVGRRKWVDQMQATVHALGHRDRLAGFYHVELGVTEFQADHDRTASRLLAAGRRAVEEDYAEALILGCTMEVGFYAEVERQLGVPVIDPSIAALKRAEYGALLKRDCGWKPSRKWSCEAPPEDEIARIGTFDDGPAFGGRIVVAAEDGRSST</sequence>
<dbReference type="RefSeq" id="WP_007257201.1">
    <property type="nucleotide sequence ID" value="NZ_CH724111.1"/>
</dbReference>
<dbReference type="PANTHER" id="PTHR28047:SF5">
    <property type="entry name" value="PROTEIN DCG1"/>
    <property type="match status" value="1"/>
</dbReference>
<organism evidence="2 3">
    <name type="scientific">Oceanicola granulosus (strain ATCC BAA-861 / DSM 15982 / KCTC 12143 / HTCC2516)</name>
    <dbReference type="NCBI Taxonomy" id="314256"/>
    <lineage>
        <taxon>Bacteria</taxon>
        <taxon>Pseudomonadati</taxon>
        <taxon>Pseudomonadota</taxon>
        <taxon>Alphaproteobacteria</taxon>
        <taxon>Rhodobacterales</taxon>
        <taxon>Roseobacteraceae</taxon>
        <taxon>Oceanicola</taxon>
    </lineage>
</organism>
<dbReference type="Gene3D" id="3.40.50.12500">
    <property type="match status" value="1"/>
</dbReference>
<keyword evidence="3" id="KW-1185">Reference proteome</keyword>
<gene>
    <name evidence="2" type="ORF">OG2516_16274</name>
</gene>